<keyword evidence="2" id="KW-1185">Reference proteome</keyword>
<organism evidence="1 2">
    <name type="scientific">Hyalomma asiaticum</name>
    <name type="common">Tick</name>
    <dbReference type="NCBI Taxonomy" id="266040"/>
    <lineage>
        <taxon>Eukaryota</taxon>
        <taxon>Metazoa</taxon>
        <taxon>Ecdysozoa</taxon>
        <taxon>Arthropoda</taxon>
        <taxon>Chelicerata</taxon>
        <taxon>Arachnida</taxon>
        <taxon>Acari</taxon>
        <taxon>Parasitiformes</taxon>
        <taxon>Ixodida</taxon>
        <taxon>Ixodoidea</taxon>
        <taxon>Ixodidae</taxon>
        <taxon>Hyalomminae</taxon>
        <taxon>Hyalomma</taxon>
    </lineage>
</organism>
<evidence type="ECO:0000313" key="1">
    <source>
        <dbReference type="EMBL" id="KAH6933447.1"/>
    </source>
</evidence>
<protein>
    <submittedName>
        <fullName evidence="1">Uncharacterized protein</fullName>
    </submittedName>
</protein>
<name>A0ACB7SHA5_HYAAI</name>
<dbReference type="EMBL" id="CM023484">
    <property type="protein sequence ID" value="KAH6933447.1"/>
    <property type="molecule type" value="Genomic_DNA"/>
</dbReference>
<evidence type="ECO:0000313" key="2">
    <source>
        <dbReference type="Proteomes" id="UP000821845"/>
    </source>
</evidence>
<sequence length="364" mass="40326">MWPRWFRVCVLRLNDCPMSNVSHTTVARVTVRSNGRVADLQSCSGDLPPGVFTPYKQTARVAGVAGGSVNRILRAHRDEGRIRDAASCLTKRTTEEEDLDIVACVSDNPFMTAGERRAAIGLNDVCTSGRKSVTVWGVITKEGLGPLHRINGRLWAEQYIIIIDHQLIPHILKRPYSGGHFVLPHDLSPIHTAHAVAAHLESLGVTTPYWPPKGAHMNITENFWGILKANLSKLGFHTATADKLWEVIRSQREERKANRDLVPALYDSLPRRVWPGRLPTIGKWSANDVVWTSWCPSDYYGQEGPCYPEEIIRVCCVALSIAQGLRSCSDIPAADTASKVHAAVVHGTKPDDRDESCDERKAGF</sequence>
<dbReference type="Proteomes" id="UP000821845">
    <property type="component" value="Chromosome 4"/>
</dbReference>
<proteinExistence type="predicted"/>
<accession>A0ACB7SHA5</accession>
<reference evidence="1" key="1">
    <citation type="submission" date="2020-05" db="EMBL/GenBank/DDBJ databases">
        <title>Large-scale comparative analyses of tick genomes elucidate their genetic diversity and vector capacities.</title>
        <authorList>
            <person name="Jia N."/>
            <person name="Wang J."/>
            <person name="Shi W."/>
            <person name="Du L."/>
            <person name="Sun Y."/>
            <person name="Zhan W."/>
            <person name="Jiang J."/>
            <person name="Wang Q."/>
            <person name="Zhang B."/>
            <person name="Ji P."/>
            <person name="Sakyi L.B."/>
            <person name="Cui X."/>
            <person name="Yuan T."/>
            <person name="Jiang B."/>
            <person name="Yang W."/>
            <person name="Lam T.T.-Y."/>
            <person name="Chang Q."/>
            <person name="Ding S."/>
            <person name="Wang X."/>
            <person name="Zhu J."/>
            <person name="Ruan X."/>
            <person name="Zhao L."/>
            <person name="Wei J."/>
            <person name="Que T."/>
            <person name="Du C."/>
            <person name="Cheng J."/>
            <person name="Dai P."/>
            <person name="Han X."/>
            <person name="Huang E."/>
            <person name="Gao Y."/>
            <person name="Liu J."/>
            <person name="Shao H."/>
            <person name="Ye R."/>
            <person name="Li L."/>
            <person name="Wei W."/>
            <person name="Wang X."/>
            <person name="Wang C."/>
            <person name="Yang T."/>
            <person name="Huo Q."/>
            <person name="Li W."/>
            <person name="Guo W."/>
            <person name="Chen H."/>
            <person name="Zhou L."/>
            <person name="Ni X."/>
            <person name="Tian J."/>
            <person name="Zhou Y."/>
            <person name="Sheng Y."/>
            <person name="Liu T."/>
            <person name="Pan Y."/>
            <person name="Xia L."/>
            <person name="Li J."/>
            <person name="Zhao F."/>
            <person name="Cao W."/>
        </authorList>
    </citation>
    <scope>NUCLEOTIDE SEQUENCE</scope>
    <source>
        <strain evidence="1">Hyas-2018</strain>
    </source>
</reference>
<comment type="caution">
    <text evidence="1">The sequence shown here is derived from an EMBL/GenBank/DDBJ whole genome shotgun (WGS) entry which is preliminary data.</text>
</comment>
<gene>
    <name evidence="1" type="ORF">HPB50_015013</name>
</gene>